<dbReference type="AlphaFoldDB" id="A0A6V8K3A3"/>
<dbReference type="Gene3D" id="3.60.40.10">
    <property type="entry name" value="PPM-type phosphatase domain"/>
    <property type="match status" value="1"/>
</dbReference>
<reference evidence="4 5" key="1">
    <citation type="submission" date="2020-03" db="EMBL/GenBank/DDBJ databases">
        <title>Whole genome shotgun sequence of Phytohabitans houttuyneae NBRC 108639.</title>
        <authorList>
            <person name="Komaki H."/>
            <person name="Tamura T."/>
        </authorList>
    </citation>
    <scope>NUCLEOTIDE SEQUENCE [LARGE SCALE GENOMIC DNA]</scope>
    <source>
        <strain evidence="4 5">NBRC 108639</strain>
    </source>
</reference>
<proteinExistence type="predicted"/>
<sequence length="368" mass="39058">MAEAAQGASTATVTVIVVAATCILLAFAALAKARTRSANVQHLKVGEEVTATGRARRPAGGGERLRDEPVRAPRRPRLPRWARLPWRSGAAATPASEGDVRPMVLSERSRGPVEPKLVAPVLTAGVWGRAVDHGACEARGGRFVVRAAAMRGASHAFDGVPGDDAAGVVWNQRRESLLVAVADGLGSMVDSGYVARWVVGHAMDQGERLDPGDDVEHMLDRVTGQLADHMVAQDVDGATTLVLAEVRPAAGGAVVTTWGVGDSEAWVLHGGGWHALHHERRGDAENVTRQLPRHRLKRGRPQRLPAGAVLVLASDGFAGALGGDGSPLARELAGRWKAPPSPVEYLAQVDFVDDYWTDDRAVVAVWIR</sequence>
<accession>A0A6V8K3A3</accession>
<dbReference type="RefSeq" id="WP_173053106.1">
    <property type="nucleotide sequence ID" value="NZ_BAABGO010000003.1"/>
</dbReference>
<dbReference type="Proteomes" id="UP000482800">
    <property type="component" value="Unassembled WGS sequence"/>
</dbReference>
<keyword evidence="5" id="KW-1185">Reference proteome</keyword>
<reference evidence="4 5" key="2">
    <citation type="submission" date="2020-03" db="EMBL/GenBank/DDBJ databases">
        <authorList>
            <person name="Ichikawa N."/>
            <person name="Kimura A."/>
            <person name="Kitahashi Y."/>
            <person name="Uohara A."/>
        </authorList>
    </citation>
    <scope>NUCLEOTIDE SEQUENCE [LARGE SCALE GENOMIC DNA]</scope>
    <source>
        <strain evidence="4 5">NBRC 108639</strain>
    </source>
</reference>
<feature type="region of interest" description="Disordered" evidence="1">
    <location>
        <begin position="51"/>
        <end position="76"/>
    </location>
</feature>
<evidence type="ECO:0000256" key="2">
    <source>
        <dbReference type="SAM" id="Phobius"/>
    </source>
</evidence>
<evidence type="ECO:0000259" key="3">
    <source>
        <dbReference type="Pfam" id="PF13672"/>
    </source>
</evidence>
<protein>
    <recommendedName>
        <fullName evidence="3">PPM-type phosphatase domain-containing protein</fullName>
    </recommendedName>
</protein>
<comment type="caution">
    <text evidence="4">The sequence shown here is derived from an EMBL/GenBank/DDBJ whole genome shotgun (WGS) entry which is preliminary data.</text>
</comment>
<gene>
    <name evidence="4" type="ORF">Phou_004570</name>
</gene>
<organism evidence="4 5">
    <name type="scientific">Phytohabitans houttuyneae</name>
    <dbReference type="NCBI Taxonomy" id="1076126"/>
    <lineage>
        <taxon>Bacteria</taxon>
        <taxon>Bacillati</taxon>
        <taxon>Actinomycetota</taxon>
        <taxon>Actinomycetes</taxon>
        <taxon>Micromonosporales</taxon>
        <taxon>Micromonosporaceae</taxon>
    </lineage>
</organism>
<dbReference type="EMBL" id="BLPF01000001">
    <property type="protein sequence ID" value="GFJ76277.1"/>
    <property type="molecule type" value="Genomic_DNA"/>
</dbReference>
<evidence type="ECO:0000313" key="5">
    <source>
        <dbReference type="Proteomes" id="UP000482800"/>
    </source>
</evidence>
<keyword evidence="2" id="KW-0812">Transmembrane</keyword>
<dbReference type="InterPro" id="IPR036457">
    <property type="entry name" value="PPM-type-like_dom_sf"/>
</dbReference>
<dbReference type="Pfam" id="PF13672">
    <property type="entry name" value="PP2C_2"/>
    <property type="match status" value="1"/>
</dbReference>
<keyword evidence="2" id="KW-0472">Membrane</keyword>
<name>A0A6V8K3A3_9ACTN</name>
<keyword evidence="2" id="KW-1133">Transmembrane helix</keyword>
<evidence type="ECO:0000256" key="1">
    <source>
        <dbReference type="SAM" id="MobiDB-lite"/>
    </source>
</evidence>
<evidence type="ECO:0000313" key="4">
    <source>
        <dbReference type="EMBL" id="GFJ76277.1"/>
    </source>
</evidence>
<dbReference type="SUPFAM" id="SSF81606">
    <property type="entry name" value="PP2C-like"/>
    <property type="match status" value="1"/>
</dbReference>
<feature type="domain" description="PPM-type phosphatase" evidence="3">
    <location>
        <begin position="151"/>
        <end position="334"/>
    </location>
</feature>
<feature type="transmembrane region" description="Helical" evidence="2">
    <location>
        <begin position="12"/>
        <end position="31"/>
    </location>
</feature>
<dbReference type="InterPro" id="IPR001932">
    <property type="entry name" value="PPM-type_phosphatase-like_dom"/>
</dbReference>